<dbReference type="GeneID" id="131802327"/>
<feature type="compositionally biased region" description="Basic and acidic residues" evidence="2">
    <location>
        <begin position="142"/>
        <end position="161"/>
    </location>
</feature>
<feature type="region of interest" description="Disordered" evidence="2">
    <location>
        <begin position="128"/>
        <end position="172"/>
    </location>
</feature>
<accession>A0ABM3UY06</accession>
<dbReference type="RefSeq" id="XP_058978416.1">
    <property type="nucleotide sequence ID" value="XM_059122433.1"/>
</dbReference>
<evidence type="ECO:0000313" key="3">
    <source>
        <dbReference type="Proteomes" id="UP001652621"/>
    </source>
</evidence>
<keyword evidence="3" id="KW-1185">Reference proteome</keyword>
<protein>
    <submittedName>
        <fullName evidence="4">Uncharacterized protein LOC131802327</fullName>
    </submittedName>
</protein>
<evidence type="ECO:0000256" key="2">
    <source>
        <dbReference type="SAM" id="MobiDB-lite"/>
    </source>
</evidence>
<reference evidence="4" key="1">
    <citation type="submission" date="2025-08" db="UniProtKB">
        <authorList>
            <consortium name="RefSeq"/>
        </authorList>
    </citation>
    <scope>IDENTIFICATION</scope>
    <source>
        <strain evidence="4">Aabys</strain>
        <tissue evidence="4">Whole body</tissue>
    </source>
</reference>
<evidence type="ECO:0000256" key="1">
    <source>
        <dbReference type="SAM" id="Coils"/>
    </source>
</evidence>
<organism evidence="3 4">
    <name type="scientific">Musca domestica</name>
    <name type="common">House fly</name>
    <dbReference type="NCBI Taxonomy" id="7370"/>
    <lineage>
        <taxon>Eukaryota</taxon>
        <taxon>Metazoa</taxon>
        <taxon>Ecdysozoa</taxon>
        <taxon>Arthropoda</taxon>
        <taxon>Hexapoda</taxon>
        <taxon>Insecta</taxon>
        <taxon>Pterygota</taxon>
        <taxon>Neoptera</taxon>
        <taxon>Endopterygota</taxon>
        <taxon>Diptera</taxon>
        <taxon>Brachycera</taxon>
        <taxon>Muscomorpha</taxon>
        <taxon>Muscoidea</taxon>
        <taxon>Muscidae</taxon>
        <taxon>Musca</taxon>
    </lineage>
</organism>
<keyword evidence="1" id="KW-0175">Coiled coil</keyword>
<dbReference type="Proteomes" id="UP001652621">
    <property type="component" value="Unplaced"/>
</dbReference>
<name>A0ABM3UY06_MUSDO</name>
<proteinExistence type="predicted"/>
<feature type="compositionally biased region" description="Polar residues" evidence="2">
    <location>
        <begin position="7"/>
        <end position="39"/>
    </location>
</feature>
<feature type="coiled-coil region" evidence="1">
    <location>
        <begin position="172"/>
        <end position="209"/>
    </location>
</feature>
<gene>
    <name evidence="4" type="primary">LOC131802327</name>
</gene>
<feature type="region of interest" description="Disordered" evidence="2">
    <location>
        <begin position="1"/>
        <end position="39"/>
    </location>
</feature>
<sequence length="246" mass="28370">MSETNDKFSTPIQTKSKSLGLKRNSSSVSKQNCNTTTTPVISAKKKAIKTSKQEPQSDVKINYRNLETGNSNDSVLDNGTPSTPVLLRDKQQLHRECVSTNCRPYRLSLSKRIREKMTKKRLEFHMANEMEKQEEEETQEQCDLKDDRLTKHSEKQEKEKSTPNGPAENMTRTELLSSIDKLQKELKSREEHAKKVQELKQAIEVWKNGFASALNDLQSKITPHYEKEVLLQHLHISEEMLKFIND</sequence>
<evidence type="ECO:0000313" key="4">
    <source>
        <dbReference type="RefSeq" id="XP_058978416.1"/>
    </source>
</evidence>